<sequence length="183" mass="20225">MVTDSKLEWSMGTRSRYTKESQEELTDFSQRLISYLQYEHGAKTKPNHVLSSPEPGQAIQIGSVLLCVSYCPLTGFMLLEYQREGNRSYSVNSRHQLGQHSQGLAKQTEITAAKHHLNSSVDQESISVKIVYVYNFLTKVSLIVKQLAAAVTRQFPIVMASLVSPGETRLQAALLGGSSMTGS</sequence>
<dbReference type="AlphaFoldDB" id="A0AAE0ZH71"/>
<evidence type="ECO:0000313" key="2">
    <source>
        <dbReference type="Proteomes" id="UP001283361"/>
    </source>
</evidence>
<comment type="caution">
    <text evidence="1">The sequence shown here is derived from an EMBL/GenBank/DDBJ whole genome shotgun (WGS) entry which is preliminary data.</text>
</comment>
<reference evidence="1" key="1">
    <citation type="journal article" date="2023" name="G3 (Bethesda)">
        <title>A reference genome for the long-term kleptoplast-retaining sea slug Elysia crispata morphotype clarki.</title>
        <authorList>
            <person name="Eastman K.E."/>
            <person name="Pendleton A.L."/>
            <person name="Shaikh M.A."/>
            <person name="Suttiyut T."/>
            <person name="Ogas R."/>
            <person name="Tomko P."/>
            <person name="Gavelis G."/>
            <person name="Widhalm J.R."/>
            <person name="Wisecaver J.H."/>
        </authorList>
    </citation>
    <scope>NUCLEOTIDE SEQUENCE</scope>
    <source>
        <strain evidence="1">ECLA1</strain>
    </source>
</reference>
<proteinExistence type="predicted"/>
<organism evidence="1 2">
    <name type="scientific">Elysia crispata</name>
    <name type="common">lettuce slug</name>
    <dbReference type="NCBI Taxonomy" id="231223"/>
    <lineage>
        <taxon>Eukaryota</taxon>
        <taxon>Metazoa</taxon>
        <taxon>Spiralia</taxon>
        <taxon>Lophotrochozoa</taxon>
        <taxon>Mollusca</taxon>
        <taxon>Gastropoda</taxon>
        <taxon>Heterobranchia</taxon>
        <taxon>Euthyneura</taxon>
        <taxon>Panpulmonata</taxon>
        <taxon>Sacoglossa</taxon>
        <taxon>Placobranchoidea</taxon>
        <taxon>Plakobranchidae</taxon>
        <taxon>Elysia</taxon>
    </lineage>
</organism>
<dbReference type="EMBL" id="JAWDGP010003956">
    <property type="protein sequence ID" value="KAK3769252.1"/>
    <property type="molecule type" value="Genomic_DNA"/>
</dbReference>
<keyword evidence="2" id="KW-1185">Reference proteome</keyword>
<protein>
    <submittedName>
        <fullName evidence="1">Uncharacterized protein</fullName>
    </submittedName>
</protein>
<gene>
    <name evidence="1" type="ORF">RRG08_059877</name>
</gene>
<name>A0AAE0ZH71_9GAST</name>
<accession>A0AAE0ZH71</accession>
<evidence type="ECO:0000313" key="1">
    <source>
        <dbReference type="EMBL" id="KAK3769252.1"/>
    </source>
</evidence>
<dbReference type="Proteomes" id="UP001283361">
    <property type="component" value="Unassembled WGS sequence"/>
</dbReference>